<accession>A0A099Z6L2</accession>
<dbReference type="InterPro" id="IPR010378">
    <property type="entry name" value="TRAPPC13"/>
</dbReference>
<feature type="domain" description="Trafficking protein particle complex subunit 13 C-terminal" evidence="1">
    <location>
        <begin position="127"/>
        <end position="222"/>
    </location>
</feature>
<evidence type="ECO:0000313" key="3">
    <source>
        <dbReference type="EMBL" id="KGL77381.1"/>
    </source>
</evidence>
<evidence type="ECO:0000259" key="1">
    <source>
        <dbReference type="Pfam" id="PF23643"/>
    </source>
</evidence>
<organism evidence="3 4">
    <name type="scientific">Tinamus guttatus</name>
    <name type="common">White-throated tinamou</name>
    <dbReference type="NCBI Taxonomy" id="94827"/>
    <lineage>
        <taxon>Eukaryota</taxon>
        <taxon>Metazoa</taxon>
        <taxon>Chordata</taxon>
        <taxon>Craniata</taxon>
        <taxon>Vertebrata</taxon>
        <taxon>Euteleostomi</taxon>
        <taxon>Archelosauria</taxon>
        <taxon>Archosauria</taxon>
        <taxon>Dinosauria</taxon>
        <taxon>Saurischia</taxon>
        <taxon>Theropoda</taxon>
        <taxon>Coelurosauria</taxon>
        <taxon>Aves</taxon>
        <taxon>Palaeognathae</taxon>
        <taxon>Tinamiformes</taxon>
        <taxon>Tinamidae</taxon>
        <taxon>Tinamus</taxon>
    </lineage>
</organism>
<dbReference type="Pfam" id="PF23643">
    <property type="entry name" value="TRAPPC13_C"/>
    <property type="match status" value="1"/>
</dbReference>
<feature type="non-terminal residue" evidence="3">
    <location>
        <position position="1"/>
    </location>
</feature>
<evidence type="ECO:0000259" key="2">
    <source>
        <dbReference type="Pfam" id="PF23647"/>
    </source>
</evidence>
<dbReference type="Proteomes" id="UP000053641">
    <property type="component" value="Unassembled WGS sequence"/>
</dbReference>
<name>A0A099Z6L2_TINGU</name>
<dbReference type="AlphaFoldDB" id="A0A099Z6L2"/>
<keyword evidence="4" id="KW-1185">Reference proteome</keyword>
<reference evidence="3 4" key="1">
    <citation type="submission" date="2014-06" db="EMBL/GenBank/DDBJ databases">
        <title>Genome evolution of avian class.</title>
        <authorList>
            <person name="Zhang G."/>
            <person name="Li C."/>
        </authorList>
    </citation>
    <scope>NUCLEOTIDE SEQUENCE [LARGE SCALE GENOMIC DNA]</scope>
    <source>
        <strain evidence="3">BGI_N309</strain>
    </source>
</reference>
<dbReference type="GO" id="GO:1990072">
    <property type="term" value="C:TRAPPIII protein complex"/>
    <property type="evidence" value="ECO:0007669"/>
    <property type="project" value="TreeGrafter"/>
</dbReference>
<dbReference type="PANTHER" id="PTHR13134">
    <property type="entry name" value="TRAFFICKING PROTEIN PARTICLE COMPLEX SUBUNIT 13"/>
    <property type="match status" value="1"/>
</dbReference>
<dbReference type="EMBL" id="KL890055">
    <property type="protein sequence ID" value="KGL77381.1"/>
    <property type="molecule type" value="Genomic_DNA"/>
</dbReference>
<evidence type="ECO:0000313" key="4">
    <source>
        <dbReference type="Proteomes" id="UP000053641"/>
    </source>
</evidence>
<feature type="domain" description="Trafficking protein particle complex subunit 13 middle" evidence="2">
    <location>
        <begin position="3"/>
        <end position="114"/>
    </location>
</feature>
<proteinExistence type="predicted"/>
<sequence>QTDEVFLEAQIQNITTSPMFMEKVSLEPSIMYNVAELTTVDNTGERASTFGSRTYLQPMDTHQYLSCLKPKQEFAEKAGVIKGVTVIGKLDIIWKTNLGKGGRLQTSQLQRMAPDYGDVRLSLEMIPDTVNLEQPFDVTCKMTNCSSERTMDLVLEMCNTSSIHWCGVSGRQLGKLHPSSSLHLALTLLSSVQGLQNVSGLRLPDTFLKRTYEYDDIAQVCVVSSQVKK</sequence>
<feature type="non-terminal residue" evidence="3">
    <location>
        <position position="229"/>
    </location>
</feature>
<protein>
    <submittedName>
        <fullName evidence="3">Trafficking protein particle complex subunit 13</fullName>
    </submittedName>
</protein>
<dbReference type="Pfam" id="PF23647">
    <property type="entry name" value="TRAPPC13_M"/>
    <property type="match status" value="1"/>
</dbReference>
<dbReference type="InterPro" id="IPR055429">
    <property type="entry name" value="TRAPPC13_M"/>
</dbReference>
<dbReference type="InterPro" id="IPR055428">
    <property type="entry name" value="TRAPPC13_C"/>
</dbReference>
<dbReference type="STRING" id="94827.A0A099Z6L2"/>
<dbReference type="PANTHER" id="PTHR13134:SF3">
    <property type="entry name" value="TRAFFICKING PROTEIN PARTICLE COMPLEX SUBUNIT 13"/>
    <property type="match status" value="1"/>
</dbReference>
<gene>
    <name evidence="3" type="ORF">N309_08816</name>
</gene>